<protein>
    <submittedName>
        <fullName evidence="3">Uncharacterized protein</fullName>
    </submittedName>
</protein>
<organism evidence="3 4">
    <name type="scientific">Triparma strigata</name>
    <dbReference type="NCBI Taxonomy" id="1606541"/>
    <lineage>
        <taxon>Eukaryota</taxon>
        <taxon>Sar</taxon>
        <taxon>Stramenopiles</taxon>
        <taxon>Ochrophyta</taxon>
        <taxon>Bolidophyceae</taxon>
        <taxon>Parmales</taxon>
        <taxon>Triparmaceae</taxon>
        <taxon>Triparma</taxon>
    </lineage>
</organism>
<dbReference type="Proteomes" id="UP001165085">
    <property type="component" value="Unassembled WGS sequence"/>
</dbReference>
<dbReference type="PANTHER" id="PTHR44749:SF1">
    <property type="entry name" value="TETRATRICOPEPTIDE-LIKE HELICAL DOMAIN-CONTAINING PROTEIN"/>
    <property type="match status" value="1"/>
</dbReference>
<dbReference type="GO" id="GO:0045892">
    <property type="term" value="P:negative regulation of DNA-templated transcription"/>
    <property type="evidence" value="ECO:0007669"/>
    <property type="project" value="InterPro"/>
</dbReference>
<feature type="compositionally biased region" description="Pro residues" evidence="2">
    <location>
        <begin position="199"/>
        <end position="218"/>
    </location>
</feature>
<dbReference type="InterPro" id="IPR044650">
    <property type="entry name" value="SRFR1-like"/>
</dbReference>
<dbReference type="Gene3D" id="1.25.40.10">
    <property type="entry name" value="Tetratricopeptide repeat domain"/>
    <property type="match status" value="2"/>
</dbReference>
<evidence type="ECO:0000313" key="4">
    <source>
        <dbReference type="Proteomes" id="UP001165085"/>
    </source>
</evidence>
<gene>
    <name evidence="3" type="ORF">TrST_g4565</name>
</gene>
<dbReference type="PANTHER" id="PTHR44749">
    <property type="entry name" value="SUPPRESSOR OF RPS4-RLD 1"/>
    <property type="match status" value="1"/>
</dbReference>
<sequence length="1032" mass="114961">MDYVEASKYSDAGELFRIPFDNEITTGTQRVIKVLAASNACFCHFRLLENRALIKKATEALVLISQLDEEVESLVGKCQEARLLLLRGCGHARLKSGRGDDSAAEDWARAGRLFTEDQHVRLCGDFIVSAILKHMRPFVEKRQVSRALSVAEAYFSGGSDNKDEGEDVGDKIVELSIGGDGPDVSASDNIEGDKHLALPTPPSLPAPPSPSQPAPISPSQPAQSSSSKKKKMSSKHVSKLDYSSLNPAMLDIAVHNLNHPHENAMINRAIALGNSQVNSRRFAEAEKTFRAVLNDDAKSFAAYLGIGSAKAMQGDLIAANKDFTLAVKHGPAISECWKRRGQTMQALGRRAEAISDVRKAIKLMEEGRKHPKENRQRIKGKAVTDPDAYNQLGNMLYQSKFYRAALDEGFLRCLQAFGNPTSDERGELGTLIGGGGVSGIYNMVGLCNTSLGDYEEGKKAFATCLSIEANFKEAWVNLGQLHRDYGNTADAIQSFAKAFALDSSYVHAYHLSGLCFYSMGNYAMAISAFLGGLNGAQQQQKAGNADPKAQNVPALFHMLGVSFQALGLYPRAMEYFKQVPRSIPSGVILEGAVVVAKHSSWYNRELAFFLWTKLDEPINSWELDDEVSEIIKEGWSKRKDYKDIQVHSNALKYMQVTKSIPAVDLSKALLGKEWLSTAARLGRFIQLKSQGFVANERQHRQFGFAVMEAAQFMKEREVKCGWRETVNVLVKWRQISEPNDPVWWIDKLTKTSLKEGFGLQTPLVTGELRVIRYYPYFNKAFAMLKKLMVTQCKLGDKVGEVVKRSKTLDELYNLVEDDFWVIVPCFSEVTGENMEGTRLTLQKYYEGMRAQNVSETDKVGFEFTIRTPSTPHRFKQFDEQFKKIWKDLQEVFERGGEKGGSAFKTDMLRLALKFFYYWVCFGPLTRGSAAVGYAGMVAIVRLGGFEIISGMQEKVQLDWEAILSVRVEAFIDEQVGWLEANTIEHGEDDDSEDEEDVANRISIALPTLRTRIEALNAQPNGQPNRLAQSLGR</sequence>
<dbReference type="Pfam" id="PF13432">
    <property type="entry name" value="TPR_16"/>
    <property type="match status" value="2"/>
</dbReference>
<name>A0A9W7EJT9_9STRA</name>
<dbReference type="OrthoDB" id="1926212at2759"/>
<dbReference type="Pfam" id="PF13181">
    <property type="entry name" value="TPR_8"/>
    <property type="match status" value="1"/>
</dbReference>
<keyword evidence="4" id="KW-1185">Reference proteome</keyword>
<dbReference type="SMART" id="SM00028">
    <property type="entry name" value="TPR"/>
    <property type="match status" value="7"/>
</dbReference>
<dbReference type="InterPro" id="IPR019734">
    <property type="entry name" value="TPR_rpt"/>
</dbReference>
<feature type="compositionally biased region" description="Basic residues" evidence="2">
    <location>
        <begin position="227"/>
        <end position="237"/>
    </location>
</feature>
<evidence type="ECO:0000256" key="1">
    <source>
        <dbReference type="PROSITE-ProRule" id="PRU00339"/>
    </source>
</evidence>
<feature type="region of interest" description="Disordered" evidence="2">
    <location>
        <begin position="175"/>
        <end position="238"/>
    </location>
</feature>
<keyword evidence="1" id="KW-0802">TPR repeat</keyword>
<dbReference type="AlphaFoldDB" id="A0A9W7EJT9"/>
<feature type="repeat" description="TPR" evidence="1">
    <location>
        <begin position="472"/>
        <end position="505"/>
    </location>
</feature>
<evidence type="ECO:0000313" key="3">
    <source>
        <dbReference type="EMBL" id="GMH79543.1"/>
    </source>
</evidence>
<dbReference type="EMBL" id="BRXY01000235">
    <property type="protein sequence ID" value="GMH79543.1"/>
    <property type="molecule type" value="Genomic_DNA"/>
</dbReference>
<evidence type="ECO:0000256" key="2">
    <source>
        <dbReference type="SAM" id="MobiDB-lite"/>
    </source>
</evidence>
<proteinExistence type="predicted"/>
<reference evidence="4" key="1">
    <citation type="journal article" date="2023" name="Commun. Biol.">
        <title>Genome analysis of Parmales, the sister group of diatoms, reveals the evolutionary specialization of diatoms from phago-mixotrophs to photoautotrophs.</title>
        <authorList>
            <person name="Ban H."/>
            <person name="Sato S."/>
            <person name="Yoshikawa S."/>
            <person name="Yamada K."/>
            <person name="Nakamura Y."/>
            <person name="Ichinomiya M."/>
            <person name="Sato N."/>
            <person name="Blanc-Mathieu R."/>
            <person name="Endo H."/>
            <person name="Kuwata A."/>
            <person name="Ogata H."/>
        </authorList>
    </citation>
    <scope>NUCLEOTIDE SEQUENCE [LARGE SCALE GENOMIC DNA]</scope>
    <source>
        <strain evidence="4">NIES 3701</strain>
    </source>
</reference>
<dbReference type="Gene3D" id="1.10.3290.20">
    <property type="match status" value="1"/>
</dbReference>
<comment type="caution">
    <text evidence="3">The sequence shown here is derived from an EMBL/GenBank/DDBJ whole genome shotgun (WGS) entry which is preliminary data.</text>
</comment>
<dbReference type="PROSITE" id="PS50005">
    <property type="entry name" value="TPR"/>
    <property type="match status" value="1"/>
</dbReference>
<dbReference type="InterPro" id="IPR011990">
    <property type="entry name" value="TPR-like_helical_dom_sf"/>
</dbReference>
<accession>A0A9W7EJT9</accession>
<dbReference type="SUPFAM" id="SSF48452">
    <property type="entry name" value="TPR-like"/>
    <property type="match status" value="2"/>
</dbReference>